<dbReference type="Pfam" id="PF13185">
    <property type="entry name" value="GAF_2"/>
    <property type="match status" value="1"/>
</dbReference>
<protein>
    <submittedName>
        <fullName evidence="3">EAL domain protein</fullName>
    </submittedName>
</protein>
<accession>B8CIJ7</accession>
<name>B8CIJ7_SHEPW</name>
<dbReference type="STRING" id="225849.swp_0655"/>
<dbReference type="HOGENOM" id="CLU_087154_0_0_6"/>
<dbReference type="Gene3D" id="3.30.450.40">
    <property type="match status" value="1"/>
</dbReference>
<dbReference type="SUPFAM" id="SSF55781">
    <property type="entry name" value="GAF domain-like"/>
    <property type="match status" value="1"/>
</dbReference>
<evidence type="ECO:0000313" key="4">
    <source>
        <dbReference type="Proteomes" id="UP000000753"/>
    </source>
</evidence>
<dbReference type="OrthoDB" id="9804951at2"/>
<reference evidence="3 4" key="1">
    <citation type="journal article" date="2008" name="PLoS ONE">
        <title>Environmental adaptation: genomic analysis of the piezotolerant and psychrotolerant deep-sea iron reducing bacterium Shewanella piezotolerans WP3.</title>
        <authorList>
            <person name="Wang F."/>
            <person name="Wang J."/>
            <person name="Jian H."/>
            <person name="Zhang B."/>
            <person name="Li S."/>
            <person name="Wang F."/>
            <person name="Zeng X."/>
            <person name="Gao L."/>
            <person name="Bartlett D.H."/>
            <person name="Yu J."/>
            <person name="Hu S."/>
            <person name="Xiao X."/>
        </authorList>
    </citation>
    <scope>NUCLEOTIDE SEQUENCE [LARGE SCALE GENOMIC DNA]</scope>
    <source>
        <strain evidence="4">WP3 / JCM 13877</strain>
    </source>
</reference>
<dbReference type="InterPro" id="IPR003018">
    <property type="entry name" value="GAF"/>
</dbReference>
<organism evidence="3 4">
    <name type="scientific">Shewanella piezotolerans (strain WP3 / JCM 13877)</name>
    <dbReference type="NCBI Taxonomy" id="225849"/>
    <lineage>
        <taxon>Bacteria</taxon>
        <taxon>Pseudomonadati</taxon>
        <taxon>Pseudomonadota</taxon>
        <taxon>Gammaproteobacteria</taxon>
        <taxon>Alteromonadales</taxon>
        <taxon>Shewanellaceae</taxon>
        <taxon>Shewanella</taxon>
    </lineage>
</organism>
<gene>
    <name evidence="3" type="ordered locus">swp_0655</name>
</gene>
<dbReference type="SMART" id="SM00065">
    <property type="entry name" value="GAF"/>
    <property type="match status" value="1"/>
</dbReference>
<dbReference type="RefSeq" id="WP_020910854.1">
    <property type="nucleotide sequence ID" value="NC_011566.1"/>
</dbReference>
<dbReference type="Proteomes" id="UP000000753">
    <property type="component" value="Chromosome"/>
</dbReference>
<keyword evidence="4" id="KW-1185">Reference proteome</keyword>
<dbReference type="EMBL" id="CP000472">
    <property type="protein sequence ID" value="ACJ27473.1"/>
    <property type="molecule type" value="Genomic_DNA"/>
</dbReference>
<proteinExistence type="predicted"/>
<feature type="region of interest" description="Disordered" evidence="1">
    <location>
        <begin position="168"/>
        <end position="190"/>
    </location>
</feature>
<dbReference type="InterPro" id="IPR029016">
    <property type="entry name" value="GAF-like_dom_sf"/>
</dbReference>
<evidence type="ECO:0000259" key="2">
    <source>
        <dbReference type="SMART" id="SM00065"/>
    </source>
</evidence>
<feature type="compositionally biased region" description="Polar residues" evidence="1">
    <location>
        <begin position="169"/>
        <end position="180"/>
    </location>
</feature>
<sequence length="190" mass="21511">MIALNTAEIDIHHDICESWQEMVNLVSEISRIPATLVMRTYPREIEVFIASNTPNNPYKAKDRERLGIGLYCEAVITGKKELIVNDATQDPNWDTNPDLKLGLIAYLGLPICWPNGDIFGTICMLDSQPTQFDNPTKQLLTRFKLNIEADLNHAYQQALLAEKSDHLSENLQSGNHNSETVRPITHRRSV</sequence>
<dbReference type="eggNOG" id="COG2203">
    <property type="taxonomic scope" value="Bacteria"/>
</dbReference>
<feature type="domain" description="GAF" evidence="2">
    <location>
        <begin position="14"/>
        <end position="161"/>
    </location>
</feature>
<evidence type="ECO:0000256" key="1">
    <source>
        <dbReference type="SAM" id="MobiDB-lite"/>
    </source>
</evidence>
<dbReference type="AlphaFoldDB" id="B8CIJ7"/>
<evidence type="ECO:0000313" key="3">
    <source>
        <dbReference type="EMBL" id="ACJ27473.1"/>
    </source>
</evidence>
<dbReference type="KEGG" id="swp:swp_0655"/>